<feature type="transmembrane region" description="Helical" evidence="1">
    <location>
        <begin position="48"/>
        <end position="75"/>
    </location>
</feature>
<keyword evidence="1" id="KW-0812">Transmembrane</keyword>
<feature type="transmembrane region" description="Helical" evidence="1">
    <location>
        <begin position="20"/>
        <end position="42"/>
    </location>
</feature>
<keyword evidence="1" id="KW-0472">Membrane</keyword>
<evidence type="ECO:0008006" key="4">
    <source>
        <dbReference type="Google" id="ProtNLM"/>
    </source>
</evidence>
<protein>
    <recommendedName>
        <fullName evidence="4">DUF3566 domain-containing protein</fullName>
    </recommendedName>
</protein>
<proteinExistence type="predicted"/>
<evidence type="ECO:0000313" key="2">
    <source>
        <dbReference type="EMBL" id="TDO03335.1"/>
    </source>
</evidence>
<dbReference type="EMBL" id="SNWI01000003">
    <property type="protein sequence ID" value="TDO03335.1"/>
    <property type="molecule type" value="Genomic_DNA"/>
</dbReference>
<evidence type="ECO:0000256" key="1">
    <source>
        <dbReference type="SAM" id="Phobius"/>
    </source>
</evidence>
<keyword evidence="1" id="KW-1133">Transmembrane helix</keyword>
<gene>
    <name evidence="2" type="ORF">DET52_103280</name>
</gene>
<dbReference type="RefSeq" id="WP_133464684.1">
    <property type="nucleotide sequence ID" value="NZ_SNWI01000003.1"/>
</dbReference>
<dbReference type="Proteomes" id="UP000294848">
    <property type="component" value="Unassembled WGS sequence"/>
</dbReference>
<reference evidence="2 3" key="1">
    <citation type="submission" date="2019-03" db="EMBL/GenBank/DDBJ databases">
        <title>Freshwater and sediment microbial communities from various areas in North America, analyzing microbe dynamics in response to fracking.</title>
        <authorList>
            <person name="Lamendella R."/>
        </authorList>
    </citation>
    <scope>NUCLEOTIDE SEQUENCE [LARGE SCALE GENOMIC DNA]</scope>
    <source>
        <strain evidence="2 3">114D</strain>
    </source>
</reference>
<accession>A0A4R6H783</accession>
<evidence type="ECO:0000313" key="3">
    <source>
        <dbReference type="Proteomes" id="UP000294848"/>
    </source>
</evidence>
<organism evidence="2 3">
    <name type="scientific">Sunxiuqinia elliptica</name>
    <dbReference type="NCBI Taxonomy" id="655355"/>
    <lineage>
        <taxon>Bacteria</taxon>
        <taxon>Pseudomonadati</taxon>
        <taxon>Bacteroidota</taxon>
        <taxon>Bacteroidia</taxon>
        <taxon>Marinilabiliales</taxon>
        <taxon>Prolixibacteraceae</taxon>
        <taxon>Sunxiuqinia</taxon>
    </lineage>
</organism>
<comment type="caution">
    <text evidence="2">The sequence shown here is derived from an EMBL/GenBank/DDBJ whole genome shotgun (WGS) entry which is preliminary data.</text>
</comment>
<dbReference type="AlphaFoldDB" id="A0A4R6H783"/>
<dbReference type="OrthoDB" id="7041796at2"/>
<sequence>MKRIKRFNVWQTAKVVALMYFLIIAIFMIPLGLIGSIAGGLFDSAFPFGGIMLIFLPFVYGVIIFLITALGCALYNLVSGWVGGIEVEVEVVEE</sequence>
<name>A0A4R6H783_9BACT</name>